<dbReference type="Pfam" id="PF11327">
    <property type="entry name" value="Egh16-like"/>
    <property type="match status" value="1"/>
</dbReference>
<protein>
    <submittedName>
        <fullName evidence="3">Uncharacterized protein</fullName>
    </submittedName>
</protein>
<dbReference type="EMBL" id="JAVHJO010000004">
    <property type="protein sequence ID" value="KAK6540745.1"/>
    <property type="molecule type" value="Genomic_DNA"/>
</dbReference>
<keyword evidence="2" id="KW-0732">Signal</keyword>
<comment type="caution">
    <text evidence="3">The sequence shown here is derived from an EMBL/GenBank/DDBJ whole genome shotgun (WGS) entry which is preliminary data.</text>
</comment>
<dbReference type="InterPro" id="IPR021476">
    <property type="entry name" value="Egh16-like"/>
</dbReference>
<dbReference type="AlphaFoldDB" id="A0AAV9XF60"/>
<feature type="compositionally biased region" description="Basic and acidic residues" evidence="1">
    <location>
        <begin position="221"/>
        <end position="234"/>
    </location>
</feature>
<evidence type="ECO:0000313" key="4">
    <source>
        <dbReference type="Proteomes" id="UP001365542"/>
    </source>
</evidence>
<proteinExistence type="predicted"/>
<name>A0AAV9XF60_9PEZI</name>
<dbReference type="PANTHER" id="PTHR34618">
    <property type="entry name" value="SURFACE PROTEIN MAS1, PUTATIVE-RELATED"/>
    <property type="match status" value="1"/>
</dbReference>
<gene>
    <name evidence="3" type="ORF">TWF694_008136</name>
</gene>
<sequence length="381" mass="39958">MHFQLSSVAAATILVLAPTVKGHMNILSVQGLAKTGSPAGPVGMVLGLDPSTPRTGAAIDPNQRDVTIFNQKAVVLWNGCGQSILNGVHNPATLIPKLVQKGQLAQVLAGGQLQMVVHQVNGDGNGPFQCYIDTACTAGRGSFTKQATIAKQVPGQSPILNAIVTQQFPFVVNIPADLKCTGSFGSKSNVCLMRCQNNAINGPFGGCIPFEIVTNLRASFKEKREESEKGEHNATHPHPHHAGDKKKGEHKLPEKAAASDDQIDANFKDAIKDIPTGVQKRDDDDAPTPTTTSSSSSSSSSSSVAMSDVMAALTEGDAVPASLLSQLSATVAAAIATSSLPPKLVQQAKAAHTRNGHHKNKFAQKWGKHIVVAREAEPTEA</sequence>
<evidence type="ECO:0000256" key="2">
    <source>
        <dbReference type="SAM" id="SignalP"/>
    </source>
</evidence>
<keyword evidence="4" id="KW-1185">Reference proteome</keyword>
<feature type="compositionally biased region" description="Low complexity" evidence="1">
    <location>
        <begin position="287"/>
        <end position="303"/>
    </location>
</feature>
<feature type="region of interest" description="Disordered" evidence="1">
    <location>
        <begin position="221"/>
        <end position="303"/>
    </location>
</feature>
<reference evidence="3 4" key="1">
    <citation type="submission" date="2019-10" db="EMBL/GenBank/DDBJ databases">
        <authorList>
            <person name="Palmer J.M."/>
        </authorList>
    </citation>
    <scope>NUCLEOTIDE SEQUENCE [LARGE SCALE GENOMIC DNA]</scope>
    <source>
        <strain evidence="3 4">TWF694</strain>
    </source>
</reference>
<organism evidence="3 4">
    <name type="scientific">Orbilia ellipsospora</name>
    <dbReference type="NCBI Taxonomy" id="2528407"/>
    <lineage>
        <taxon>Eukaryota</taxon>
        <taxon>Fungi</taxon>
        <taxon>Dikarya</taxon>
        <taxon>Ascomycota</taxon>
        <taxon>Pezizomycotina</taxon>
        <taxon>Orbiliomycetes</taxon>
        <taxon>Orbiliales</taxon>
        <taxon>Orbiliaceae</taxon>
        <taxon>Orbilia</taxon>
    </lineage>
</organism>
<feature type="signal peptide" evidence="2">
    <location>
        <begin position="1"/>
        <end position="22"/>
    </location>
</feature>
<dbReference type="PANTHER" id="PTHR34618:SF4">
    <property type="entry name" value="CAS1"/>
    <property type="match status" value="1"/>
</dbReference>
<feature type="compositionally biased region" description="Basic and acidic residues" evidence="1">
    <location>
        <begin position="241"/>
        <end position="258"/>
    </location>
</feature>
<evidence type="ECO:0000313" key="3">
    <source>
        <dbReference type="EMBL" id="KAK6540745.1"/>
    </source>
</evidence>
<dbReference type="Proteomes" id="UP001365542">
    <property type="component" value="Unassembled WGS sequence"/>
</dbReference>
<accession>A0AAV9XF60</accession>
<feature type="chain" id="PRO_5043474513" evidence="2">
    <location>
        <begin position="23"/>
        <end position="381"/>
    </location>
</feature>
<evidence type="ECO:0000256" key="1">
    <source>
        <dbReference type="SAM" id="MobiDB-lite"/>
    </source>
</evidence>